<comment type="caution">
    <text evidence="6">The sequence shown here is derived from an EMBL/GenBank/DDBJ whole genome shotgun (WGS) entry which is preliminary data.</text>
</comment>
<gene>
    <name evidence="6" type="ORF">GWK16_09275</name>
</gene>
<proteinExistence type="inferred from homology"/>
<keyword evidence="7" id="KW-1185">Reference proteome</keyword>
<protein>
    <submittedName>
        <fullName evidence="6">Inositol monophosphatase</fullName>
    </submittedName>
</protein>
<feature type="binding site" evidence="5">
    <location>
        <position position="101"/>
    </location>
    <ligand>
        <name>Mg(2+)</name>
        <dbReference type="ChEBI" id="CHEBI:18420"/>
        <label>1</label>
        <note>catalytic</note>
    </ligand>
</feature>
<accession>A0A848ED31</accession>
<dbReference type="GO" id="GO:0046872">
    <property type="term" value="F:metal ion binding"/>
    <property type="evidence" value="ECO:0007669"/>
    <property type="project" value="UniProtKB-KW"/>
</dbReference>
<dbReference type="PROSITE" id="PS00629">
    <property type="entry name" value="IMP_1"/>
    <property type="match status" value="1"/>
</dbReference>
<evidence type="ECO:0000256" key="1">
    <source>
        <dbReference type="ARBA" id="ARBA00009759"/>
    </source>
</evidence>
<dbReference type="GO" id="GO:0008934">
    <property type="term" value="F:inositol monophosphate 1-phosphatase activity"/>
    <property type="evidence" value="ECO:0007669"/>
    <property type="project" value="TreeGrafter"/>
</dbReference>
<evidence type="ECO:0000256" key="3">
    <source>
        <dbReference type="ARBA" id="ARBA00022801"/>
    </source>
</evidence>
<dbReference type="GO" id="GO:0006020">
    <property type="term" value="P:inositol metabolic process"/>
    <property type="evidence" value="ECO:0007669"/>
    <property type="project" value="TreeGrafter"/>
</dbReference>
<evidence type="ECO:0000313" key="7">
    <source>
        <dbReference type="Proteomes" id="UP000548582"/>
    </source>
</evidence>
<dbReference type="SUPFAM" id="SSF56655">
    <property type="entry name" value="Carbohydrate phosphatase"/>
    <property type="match status" value="1"/>
</dbReference>
<feature type="binding site" evidence="5">
    <location>
        <position position="219"/>
    </location>
    <ligand>
        <name>Mg(2+)</name>
        <dbReference type="ChEBI" id="CHEBI:18420"/>
        <label>1</label>
        <note>catalytic</note>
    </ligand>
</feature>
<feature type="binding site" evidence="5">
    <location>
        <position position="85"/>
    </location>
    <ligand>
        <name>Mg(2+)</name>
        <dbReference type="ChEBI" id="CHEBI:18420"/>
        <label>1</label>
        <note>catalytic</note>
    </ligand>
</feature>
<dbReference type="InterPro" id="IPR020583">
    <property type="entry name" value="Inositol_monoP_metal-BS"/>
</dbReference>
<dbReference type="Gene3D" id="3.40.190.80">
    <property type="match status" value="1"/>
</dbReference>
<evidence type="ECO:0000313" key="6">
    <source>
        <dbReference type="EMBL" id="NMJ41429.1"/>
    </source>
</evidence>
<dbReference type="PANTHER" id="PTHR20854:SF4">
    <property type="entry name" value="INOSITOL-1-MONOPHOSPHATASE-RELATED"/>
    <property type="match status" value="1"/>
</dbReference>
<keyword evidence="2 5" id="KW-0479">Metal-binding</keyword>
<evidence type="ECO:0000256" key="2">
    <source>
        <dbReference type="ARBA" id="ARBA00022723"/>
    </source>
</evidence>
<dbReference type="Proteomes" id="UP000548582">
    <property type="component" value="Unassembled WGS sequence"/>
</dbReference>
<reference evidence="6 7" key="1">
    <citation type="submission" date="2020-03" db="EMBL/GenBank/DDBJ databases">
        <authorList>
            <person name="Sun Q."/>
        </authorList>
    </citation>
    <scope>NUCLEOTIDE SEQUENCE [LARGE SCALE GENOMIC DNA]</scope>
    <source>
        <strain evidence="6 7">JC162</strain>
    </source>
</reference>
<comment type="similarity">
    <text evidence="1">Belongs to the inositol monophosphatase superfamily.</text>
</comment>
<comment type="cofactor">
    <cofactor evidence="5">
        <name>Mg(2+)</name>
        <dbReference type="ChEBI" id="CHEBI:18420"/>
    </cofactor>
</comment>
<keyword evidence="3" id="KW-0378">Hydrolase</keyword>
<dbReference type="PANTHER" id="PTHR20854">
    <property type="entry name" value="INOSITOL MONOPHOSPHATASE"/>
    <property type="match status" value="1"/>
</dbReference>
<organism evidence="6 7">
    <name type="scientific">Neoroseomonas marina</name>
    <dbReference type="NCBI Taxonomy" id="1232220"/>
    <lineage>
        <taxon>Bacteria</taxon>
        <taxon>Pseudomonadati</taxon>
        <taxon>Pseudomonadota</taxon>
        <taxon>Alphaproteobacteria</taxon>
        <taxon>Acetobacterales</taxon>
        <taxon>Acetobacteraceae</taxon>
        <taxon>Neoroseomonas</taxon>
    </lineage>
</organism>
<dbReference type="InterPro" id="IPR000760">
    <property type="entry name" value="Inositol_monophosphatase-like"/>
</dbReference>
<dbReference type="Pfam" id="PF00459">
    <property type="entry name" value="Inositol_P"/>
    <property type="match status" value="1"/>
</dbReference>
<dbReference type="CDD" id="cd01637">
    <property type="entry name" value="IMPase_like"/>
    <property type="match status" value="1"/>
</dbReference>
<dbReference type="EMBL" id="JABBKX010000002">
    <property type="protein sequence ID" value="NMJ41429.1"/>
    <property type="molecule type" value="Genomic_DNA"/>
</dbReference>
<sequence length="281" mass="30267">MSEQNWPEASILVEWEQMAIEMARVAGAEIVNALGRTLTVRYKTFQGDDGPPRYRDPVSEVDQNVEALIRQRLADRFPAHDILGEEMDVPARTAETVWAIDPIDGTTNFVNGFPLFAGSIGVLHRGVPVAGAIWCSATHALRAGIYHAHAGSPLRFEGEALAVRSNPAVRRKLAGAPYLNVVGEKGWDFRKTGSAAIECAFVAAGLLEVATFSSPNVWDVAAGLCLVQAAGHAALVAERSGWKGFEGFGSPPPRSWRRPLVIGAKDAVAAMKDVTMGARRR</sequence>
<evidence type="ECO:0000256" key="5">
    <source>
        <dbReference type="PIRSR" id="PIRSR600760-2"/>
    </source>
</evidence>
<name>A0A848ED31_9PROT</name>
<dbReference type="GO" id="GO:0007165">
    <property type="term" value="P:signal transduction"/>
    <property type="evidence" value="ECO:0007669"/>
    <property type="project" value="TreeGrafter"/>
</dbReference>
<evidence type="ECO:0000256" key="4">
    <source>
        <dbReference type="ARBA" id="ARBA00022842"/>
    </source>
</evidence>
<dbReference type="AlphaFoldDB" id="A0A848ED31"/>
<dbReference type="PRINTS" id="PR00377">
    <property type="entry name" value="IMPHPHTASES"/>
</dbReference>
<dbReference type="Gene3D" id="3.30.540.10">
    <property type="entry name" value="Fructose-1,6-Bisphosphatase, subunit A, domain 1"/>
    <property type="match status" value="1"/>
</dbReference>
<feature type="binding site" evidence="5">
    <location>
        <position position="104"/>
    </location>
    <ligand>
        <name>Mg(2+)</name>
        <dbReference type="ChEBI" id="CHEBI:18420"/>
        <label>1</label>
        <note>catalytic</note>
    </ligand>
</feature>
<feature type="binding site" evidence="5">
    <location>
        <position position="103"/>
    </location>
    <ligand>
        <name>Mg(2+)</name>
        <dbReference type="ChEBI" id="CHEBI:18420"/>
        <label>1</label>
        <note>catalytic</note>
    </ligand>
</feature>
<keyword evidence="4 5" id="KW-0460">Magnesium</keyword>